<evidence type="ECO:0000313" key="2">
    <source>
        <dbReference type="Proteomes" id="UP001234178"/>
    </source>
</evidence>
<protein>
    <submittedName>
        <fullName evidence="1">Uncharacterized protein</fullName>
    </submittedName>
</protein>
<reference evidence="1 2" key="1">
    <citation type="journal article" date="2023" name="Nucleic Acids Res.">
        <title>The hologenome of Daphnia magna reveals possible DNA methylation and microbiome-mediated evolution of the host genome.</title>
        <authorList>
            <person name="Chaturvedi A."/>
            <person name="Li X."/>
            <person name="Dhandapani V."/>
            <person name="Marshall H."/>
            <person name="Kissane S."/>
            <person name="Cuenca-Cambronero M."/>
            <person name="Asole G."/>
            <person name="Calvet F."/>
            <person name="Ruiz-Romero M."/>
            <person name="Marangio P."/>
            <person name="Guigo R."/>
            <person name="Rago D."/>
            <person name="Mirbahai L."/>
            <person name="Eastwood N."/>
            <person name="Colbourne J.K."/>
            <person name="Zhou J."/>
            <person name="Mallon E."/>
            <person name="Orsini L."/>
        </authorList>
    </citation>
    <scope>NUCLEOTIDE SEQUENCE [LARGE SCALE GENOMIC DNA]</scope>
    <source>
        <strain evidence="1">LRV0_1</strain>
    </source>
</reference>
<organism evidence="1 2">
    <name type="scientific">Daphnia magna</name>
    <dbReference type="NCBI Taxonomy" id="35525"/>
    <lineage>
        <taxon>Eukaryota</taxon>
        <taxon>Metazoa</taxon>
        <taxon>Ecdysozoa</taxon>
        <taxon>Arthropoda</taxon>
        <taxon>Crustacea</taxon>
        <taxon>Branchiopoda</taxon>
        <taxon>Diplostraca</taxon>
        <taxon>Cladocera</taxon>
        <taxon>Anomopoda</taxon>
        <taxon>Daphniidae</taxon>
        <taxon>Daphnia</taxon>
    </lineage>
</organism>
<keyword evidence="2" id="KW-1185">Reference proteome</keyword>
<dbReference type="Proteomes" id="UP001234178">
    <property type="component" value="Unassembled WGS sequence"/>
</dbReference>
<proteinExistence type="predicted"/>
<gene>
    <name evidence="1" type="ORF">OUZ56_016376</name>
</gene>
<dbReference type="EMBL" id="JAOYFB010000038">
    <property type="protein sequence ID" value="KAK4027364.1"/>
    <property type="molecule type" value="Genomic_DNA"/>
</dbReference>
<accession>A0ABR0AQJ5</accession>
<sequence length="64" mass="6899">MPGCDGLGLGAICLVETYCADPGLVGGSGAVGYNFEHYFVETLENFQESFRYISEEDSVKGLLE</sequence>
<comment type="caution">
    <text evidence="1">The sequence shown here is derived from an EMBL/GenBank/DDBJ whole genome shotgun (WGS) entry which is preliminary data.</text>
</comment>
<name>A0ABR0AQJ5_9CRUS</name>
<evidence type="ECO:0000313" key="1">
    <source>
        <dbReference type="EMBL" id="KAK4027364.1"/>
    </source>
</evidence>